<keyword evidence="1" id="KW-0812">Transmembrane</keyword>
<organism evidence="2 3">
    <name type="scientific">Purpureocillium takamizusanense</name>
    <dbReference type="NCBI Taxonomy" id="2060973"/>
    <lineage>
        <taxon>Eukaryota</taxon>
        <taxon>Fungi</taxon>
        <taxon>Dikarya</taxon>
        <taxon>Ascomycota</taxon>
        <taxon>Pezizomycotina</taxon>
        <taxon>Sordariomycetes</taxon>
        <taxon>Hypocreomycetidae</taxon>
        <taxon>Hypocreales</taxon>
        <taxon>Ophiocordycipitaceae</taxon>
        <taxon>Purpureocillium</taxon>
    </lineage>
</organism>
<dbReference type="AlphaFoldDB" id="A0A9Q8QS16"/>
<feature type="transmembrane region" description="Helical" evidence="1">
    <location>
        <begin position="238"/>
        <end position="259"/>
    </location>
</feature>
<dbReference type="PANTHER" id="PTHR37992">
    <property type="entry name" value="EXPRESSED PROTEIN"/>
    <property type="match status" value="1"/>
</dbReference>
<feature type="transmembrane region" description="Helical" evidence="1">
    <location>
        <begin position="213"/>
        <end position="232"/>
    </location>
</feature>
<keyword evidence="1" id="KW-1133">Transmembrane helix</keyword>
<keyword evidence="3" id="KW-1185">Reference proteome</keyword>
<reference evidence="2" key="1">
    <citation type="submission" date="2021-11" db="EMBL/GenBank/DDBJ databases">
        <title>Purpureocillium_takamizusanense_genome.</title>
        <authorList>
            <person name="Nguyen N.-H."/>
        </authorList>
    </citation>
    <scope>NUCLEOTIDE SEQUENCE</scope>
    <source>
        <strain evidence="2">PT3</strain>
    </source>
</reference>
<evidence type="ECO:0000313" key="3">
    <source>
        <dbReference type="Proteomes" id="UP000829364"/>
    </source>
</evidence>
<feature type="transmembrane region" description="Helical" evidence="1">
    <location>
        <begin position="130"/>
        <end position="148"/>
    </location>
</feature>
<evidence type="ECO:0000313" key="2">
    <source>
        <dbReference type="EMBL" id="UNI24835.1"/>
    </source>
</evidence>
<sequence>MMQWHKFKSLGKREFDTRLVLTALASVSSWCLSLSVSVYYTLREPHDQGTIVGRRIWDQNMTHNQGFALDSSCMNAFWIALFAAQLFAVIGIVLRGRKDDSTMAICIHFCVNNLLHAISIILFVRSVFGWTEFILVLNFVNLSCLHFLHQTAPLYVCGPLVSGPLSWGFLAMYWNGSMAVDAGDNARNVLTVLAMFGILGYGLFISMAFKDRVVAVALGFFAAAIAIAQFRLEQDDFRWITPTITSSILVFTSVLSISLNIRKGKVLDWECDERKEDDGSGKHSELV</sequence>
<dbReference type="GeneID" id="72072496"/>
<dbReference type="KEGG" id="ptkz:JDV02_010553"/>
<evidence type="ECO:0008006" key="4">
    <source>
        <dbReference type="Google" id="ProtNLM"/>
    </source>
</evidence>
<evidence type="ECO:0000256" key="1">
    <source>
        <dbReference type="SAM" id="Phobius"/>
    </source>
</evidence>
<feature type="transmembrane region" description="Helical" evidence="1">
    <location>
        <begin position="186"/>
        <end position="206"/>
    </location>
</feature>
<feature type="transmembrane region" description="Helical" evidence="1">
    <location>
        <begin position="155"/>
        <end position="174"/>
    </location>
</feature>
<dbReference type="Proteomes" id="UP000829364">
    <property type="component" value="Chromosome 13"/>
</dbReference>
<keyword evidence="1" id="KW-0472">Membrane</keyword>
<dbReference type="OrthoDB" id="3342455at2759"/>
<feature type="transmembrane region" description="Helical" evidence="1">
    <location>
        <begin position="106"/>
        <end position="124"/>
    </location>
</feature>
<dbReference type="RefSeq" id="XP_047848316.1">
    <property type="nucleotide sequence ID" value="XM_047992302.1"/>
</dbReference>
<name>A0A9Q8QS16_9HYPO</name>
<protein>
    <recommendedName>
        <fullName evidence="4">DUF1774-domain-containing protein</fullName>
    </recommendedName>
</protein>
<dbReference type="PANTHER" id="PTHR37992:SF1">
    <property type="entry name" value="DUF1774-DOMAIN-CONTAINING PROTEIN"/>
    <property type="match status" value="1"/>
</dbReference>
<gene>
    <name evidence="2" type="ORF">JDV02_010553</name>
</gene>
<feature type="transmembrane region" description="Helical" evidence="1">
    <location>
        <begin position="76"/>
        <end position="94"/>
    </location>
</feature>
<dbReference type="InterPro" id="IPR013920">
    <property type="entry name" value="DUF1774_fun"/>
</dbReference>
<dbReference type="EMBL" id="CP086366">
    <property type="protein sequence ID" value="UNI24835.1"/>
    <property type="molecule type" value="Genomic_DNA"/>
</dbReference>
<feature type="transmembrane region" description="Helical" evidence="1">
    <location>
        <begin position="20"/>
        <end position="42"/>
    </location>
</feature>
<proteinExistence type="predicted"/>
<accession>A0A9Q8QS16</accession>
<dbReference type="Pfam" id="PF08611">
    <property type="entry name" value="DUF1774"/>
    <property type="match status" value="1"/>
</dbReference>